<accession>A0A645E844</accession>
<proteinExistence type="predicted"/>
<reference evidence="1" key="1">
    <citation type="submission" date="2019-08" db="EMBL/GenBank/DDBJ databases">
        <authorList>
            <person name="Kucharzyk K."/>
            <person name="Murdoch R.W."/>
            <person name="Higgins S."/>
            <person name="Loffler F."/>
        </authorList>
    </citation>
    <scope>NUCLEOTIDE SEQUENCE</scope>
</reference>
<protein>
    <submittedName>
        <fullName evidence="1">Uncharacterized protein</fullName>
    </submittedName>
</protein>
<dbReference type="AlphaFoldDB" id="A0A645E844"/>
<gene>
    <name evidence="1" type="ORF">SDC9_143967</name>
</gene>
<name>A0A645E844_9ZZZZ</name>
<organism evidence="1">
    <name type="scientific">bioreactor metagenome</name>
    <dbReference type="NCBI Taxonomy" id="1076179"/>
    <lineage>
        <taxon>unclassified sequences</taxon>
        <taxon>metagenomes</taxon>
        <taxon>ecological metagenomes</taxon>
    </lineage>
</organism>
<comment type="caution">
    <text evidence="1">The sequence shown here is derived from an EMBL/GenBank/DDBJ whole genome shotgun (WGS) entry which is preliminary data.</text>
</comment>
<dbReference type="EMBL" id="VSSQ01043143">
    <property type="protein sequence ID" value="MPM96802.1"/>
    <property type="molecule type" value="Genomic_DNA"/>
</dbReference>
<evidence type="ECO:0000313" key="1">
    <source>
        <dbReference type="EMBL" id="MPM96802.1"/>
    </source>
</evidence>
<sequence>MVVIDFLCPDLSELYQGLSAYNQELLALGVVPMVALGDSRLGDVHRKLAALFGTENLGEGAAVVGVHLQRIAEPAFRQVAQVGAVQHLLEAVAHIGYREACPAIPELS</sequence>